<organism evidence="2 3">
    <name type="scientific">Paenibacillus anaericanus</name>
    <dbReference type="NCBI Taxonomy" id="170367"/>
    <lineage>
        <taxon>Bacteria</taxon>
        <taxon>Bacillati</taxon>
        <taxon>Bacillota</taxon>
        <taxon>Bacilli</taxon>
        <taxon>Bacillales</taxon>
        <taxon>Paenibacillaceae</taxon>
        <taxon>Paenibacillus</taxon>
    </lineage>
</organism>
<sequence>MNVLKRNTFLLLGLFSLLVLPTNHTTYAASQLEQPITWSVNKEIQSTHLRDVIKNKQGTYVTVGDDGAIFLINKP</sequence>
<proteinExistence type="predicted"/>
<feature type="signal peptide" evidence="1">
    <location>
        <begin position="1"/>
        <end position="28"/>
    </location>
</feature>
<dbReference type="Proteomes" id="UP000279446">
    <property type="component" value="Unassembled WGS sequence"/>
</dbReference>
<reference evidence="2 3" key="1">
    <citation type="submission" date="2018-12" db="EMBL/GenBank/DDBJ databases">
        <authorList>
            <person name="Sun L."/>
            <person name="Chen Z."/>
        </authorList>
    </citation>
    <scope>NUCLEOTIDE SEQUENCE [LARGE SCALE GENOMIC DNA]</scope>
    <source>
        <strain evidence="2 3">DSM 15890</strain>
    </source>
</reference>
<keyword evidence="3" id="KW-1185">Reference proteome</keyword>
<evidence type="ECO:0000256" key="1">
    <source>
        <dbReference type="SAM" id="SignalP"/>
    </source>
</evidence>
<comment type="caution">
    <text evidence="2">The sequence shown here is derived from an EMBL/GenBank/DDBJ whole genome shotgun (WGS) entry which is preliminary data.</text>
</comment>
<accession>A0A3S1BJW2</accession>
<dbReference type="EMBL" id="RZNY01000020">
    <property type="protein sequence ID" value="RUT43294.1"/>
    <property type="molecule type" value="Genomic_DNA"/>
</dbReference>
<dbReference type="RefSeq" id="WP_127193876.1">
    <property type="nucleotide sequence ID" value="NZ_RZNY01000020.1"/>
</dbReference>
<dbReference type="AlphaFoldDB" id="A0A3S1BJW2"/>
<feature type="chain" id="PRO_5018607080" evidence="1">
    <location>
        <begin position="29"/>
        <end position="75"/>
    </location>
</feature>
<gene>
    <name evidence="2" type="ORF">EJP82_20260</name>
</gene>
<evidence type="ECO:0000313" key="3">
    <source>
        <dbReference type="Proteomes" id="UP000279446"/>
    </source>
</evidence>
<protein>
    <submittedName>
        <fullName evidence="2">Uncharacterized protein</fullName>
    </submittedName>
</protein>
<evidence type="ECO:0000313" key="2">
    <source>
        <dbReference type="EMBL" id="RUT43294.1"/>
    </source>
</evidence>
<name>A0A3S1BJW2_9BACL</name>
<keyword evidence="1" id="KW-0732">Signal</keyword>